<organism evidence="8">
    <name type="scientific">Thrips palmi</name>
    <name type="common">Melon thrips</name>
    <dbReference type="NCBI Taxonomy" id="161013"/>
    <lineage>
        <taxon>Eukaryota</taxon>
        <taxon>Metazoa</taxon>
        <taxon>Ecdysozoa</taxon>
        <taxon>Arthropoda</taxon>
        <taxon>Hexapoda</taxon>
        <taxon>Insecta</taxon>
        <taxon>Pterygota</taxon>
        <taxon>Neoptera</taxon>
        <taxon>Paraneoptera</taxon>
        <taxon>Thysanoptera</taxon>
        <taxon>Terebrantia</taxon>
        <taxon>Thripoidea</taxon>
        <taxon>Thripidae</taxon>
        <taxon>Thrips</taxon>
    </lineage>
</organism>
<feature type="domain" description="CCDC22 N-terminal" evidence="6">
    <location>
        <begin position="1"/>
        <end position="107"/>
    </location>
</feature>
<dbReference type="Proteomes" id="UP000515158">
    <property type="component" value="Unplaced"/>
</dbReference>
<evidence type="ECO:0000313" key="7">
    <source>
        <dbReference type="Proteomes" id="UP000515158"/>
    </source>
</evidence>
<dbReference type="InterPro" id="IPR048349">
    <property type="entry name" value="CCDC22_N"/>
</dbReference>
<protein>
    <recommendedName>
        <fullName evidence="2">Coiled-coil domain-containing protein 22 homolog</fullName>
    </recommendedName>
</protein>
<dbReference type="FunCoup" id="A0A6P8ZCQ3">
    <property type="interactions" value="1491"/>
</dbReference>
<dbReference type="PANTHER" id="PTHR15668:SF4">
    <property type="entry name" value="COILED-COIL DOMAIN-CONTAINING PROTEIN 22"/>
    <property type="match status" value="1"/>
</dbReference>
<evidence type="ECO:0000256" key="4">
    <source>
        <dbReference type="SAM" id="MobiDB-lite"/>
    </source>
</evidence>
<evidence type="ECO:0000256" key="3">
    <source>
        <dbReference type="SAM" id="Coils"/>
    </source>
</evidence>
<keyword evidence="3" id="KW-0175">Coiled coil</keyword>
<dbReference type="GeneID" id="117648289"/>
<feature type="region of interest" description="Disordered" evidence="4">
    <location>
        <begin position="278"/>
        <end position="316"/>
    </location>
</feature>
<evidence type="ECO:0000256" key="1">
    <source>
        <dbReference type="ARBA" id="ARBA00006438"/>
    </source>
</evidence>
<proteinExistence type="inferred from homology"/>
<name>A0A6P8ZCQ3_THRPL</name>
<dbReference type="InterPro" id="IPR048348">
    <property type="entry name" value="CCDC22_CC"/>
</dbReference>
<dbReference type="Pfam" id="PF21674">
    <property type="entry name" value="CCDC22_N"/>
    <property type="match status" value="1"/>
</dbReference>
<dbReference type="GO" id="GO:0097602">
    <property type="term" value="F:cullin family protein binding"/>
    <property type="evidence" value="ECO:0007669"/>
    <property type="project" value="TreeGrafter"/>
</dbReference>
<evidence type="ECO:0000256" key="2">
    <source>
        <dbReference type="ARBA" id="ARBA00017553"/>
    </source>
</evidence>
<gene>
    <name evidence="8" type="primary">LOC117648289</name>
</gene>
<comment type="similarity">
    <text evidence="1">Belongs to the CCDC22 family.</text>
</comment>
<evidence type="ECO:0000259" key="6">
    <source>
        <dbReference type="Pfam" id="PF21674"/>
    </source>
</evidence>
<evidence type="ECO:0000313" key="8">
    <source>
        <dbReference type="RefSeq" id="XP_034246632.1"/>
    </source>
</evidence>
<dbReference type="GO" id="GO:2000060">
    <property type="term" value="P:positive regulation of ubiquitin-dependent protein catabolic process"/>
    <property type="evidence" value="ECO:0007669"/>
    <property type="project" value="TreeGrafter"/>
</dbReference>
<feature type="domain" description="CCDC22 coiled-coil" evidence="5">
    <location>
        <begin position="244"/>
        <end position="583"/>
    </location>
</feature>
<dbReference type="OrthoDB" id="10266736at2759"/>
<keyword evidence="7" id="KW-1185">Reference proteome</keyword>
<dbReference type="InterPro" id="IPR008530">
    <property type="entry name" value="CCDC22"/>
</dbReference>
<sequence length="617" mass="69932">MDEVDRIIIRSLKEIGCDIEEEIESLKQFSPELVVEAASKCIEAIQPGSRIPTSLPPSMSLRFRIGATIAQTCTDMGYTGEVGYQTFLYSNEADLRRVLMFLIERLPKDGQADKIVQEPSSRAARLRNEISATITKQLSSPWVPSFCRTDGIRWHDDGSFTKEGGRCNPYVSEPLQTGNTSHGCTPQEWREYCVQYLPLVSDQVSAANRLVPSLITLNSRGILAPRQQLAAPKAEELRKTRSDLLKSEFDKLVSSAAQQKLHSRSKLSSRFALNERLQFSSEKSPEKKKPPAAESVVEEAASESAEERQKRQEEEEELAVEKLKSENDDLRERLEQLQLDIKTMSAKLPKVLDERDLAERALKEAEAQQTVRRKVLDLLPNADTNIEKLHAMIEATTKKLVSLASQWEEHRAPLLLKYREARKLNSSKASESARQVEALRITRDKVSELTEELRNKEELYKHLQAEYAKVSKDISRSAYTRRIMEIIGNISKQKDEIEKILKDTKELHKEINTLAGRLDRSFTVADEVIFRDAKRDEVSRRAYKLLATLHSDCSELVKMVEETGANVRESRDLEDQIETERAKSVGGNLERISADLHQMKQETASLAAQLKTKSGDV</sequence>
<reference evidence="8" key="1">
    <citation type="submission" date="2025-08" db="UniProtKB">
        <authorList>
            <consortium name="RefSeq"/>
        </authorList>
    </citation>
    <scope>IDENTIFICATION</scope>
    <source>
        <tissue evidence="8">Total insect</tissue>
    </source>
</reference>
<accession>A0A6P8ZCQ3</accession>
<dbReference type="InParanoid" id="A0A6P8ZCQ3"/>
<dbReference type="KEGG" id="tpal:117648289"/>
<feature type="coiled-coil region" evidence="3">
    <location>
        <begin position="436"/>
        <end position="510"/>
    </location>
</feature>
<feature type="compositionally biased region" description="Basic and acidic residues" evidence="4">
    <location>
        <begin position="305"/>
        <end position="316"/>
    </location>
</feature>
<dbReference type="AlphaFoldDB" id="A0A6P8ZCQ3"/>
<dbReference type="PANTHER" id="PTHR15668">
    <property type="entry name" value="JM1 PROTEIN"/>
    <property type="match status" value="1"/>
</dbReference>
<dbReference type="RefSeq" id="XP_034246632.1">
    <property type="nucleotide sequence ID" value="XM_034390741.1"/>
</dbReference>
<evidence type="ECO:0000259" key="5">
    <source>
        <dbReference type="Pfam" id="PF05667"/>
    </source>
</evidence>
<dbReference type="Pfam" id="PF05667">
    <property type="entry name" value="CCDC22_CC"/>
    <property type="match status" value="1"/>
</dbReference>